<comment type="caution">
    <text evidence="10">The sequence shown here is derived from an EMBL/GenBank/DDBJ whole genome shotgun (WGS) entry which is preliminary data.</text>
</comment>
<feature type="domain" description="Peptidase metallopeptidase" evidence="9">
    <location>
        <begin position="38"/>
        <end position="216"/>
    </location>
</feature>
<evidence type="ECO:0000256" key="8">
    <source>
        <dbReference type="SAM" id="MobiDB-lite"/>
    </source>
</evidence>
<evidence type="ECO:0000256" key="2">
    <source>
        <dbReference type="ARBA" id="ARBA00022723"/>
    </source>
</evidence>
<feature type="region of interest" description="Disordered" evidence="8">
    <location>
        <begin position="1"/>
        <end position="20"/>
    </location>
</feature>
<feature type="active site" evidence="6">
    <location>
        <position position="170"/>
    </location>
</feature>
<evidence type="ECO:0000259" key="9">
    <source>
        <dbReference type="SMART" id="SM00235"/>
    </source>
</evidence>
<keyword evidence="11" id="KW-1185">Reference proteome</keyword>
<proteinExistence type="predicted"/>
<keyword evidence="7" id="KW-0106">Calcium</keyword>
<keyword evidence="1" id="KW-0645">Protease</keyword>
<dbReference type="InterPro" id="IPR001818">
    <property type="entry name" value="Pept_M10_metallopeptidase"/>
</dbReference>
<evidence type="ECO:0000256" key="6">
    <source>
        <dbReference type="PIRSR" id="PIRSR621190-1"/>
    </source>
</evidence>
<feature type="binding site" evidence="7">
    <location>
        <position position="132"/>
    </location>
    <ligand>
        <name>Zn(2+)</name>
        <dbReference type="ChEBI" id="CHEBI:29105"/>
        <label>1</label>
    </ligand>
</feature>
<feature type="binding site" evidence="7">
    <location>
        <position position="116"/>
    </location>
    <ligand>
        <name>Ca(2+)</name>
        <dbReference type="ChEBI" id="CHEBI:29108"/>
        <label>3</label>
    </ligand>
</feature>
<evidence type="ECO:0000313" key="11">
    <source>
        <dbReference type="Proteomes" id="UP001370758"/>
    </source>
</evidence>
<gene>
    <name evidence="10" type="ORF">TWF481_012274</name>
</gene>
<feature type="binding site" evidence="7">
    <location>
        <position position="169"/>
    </location>
    <ligand>
        <name>Zn(2+)</name>
        <dbReference type="ChEBI" id="CHEBI:29105"/>
        <label>2</label>
        <note>catalytic</note>
    </ligand>
</feature>
<comment type="cofactor">
    <cofactor evidence="7">
        <name>Zn(2+)</name>
        <dbReference type="ChEBI" id="CHEBI:29105"/>
    </cofactor>
    <text evidence="7">Binds 2 Zn(2+) ions per subunit.</text>
</comment>
<dbReference type="GO" id="GO:0008270">
    <property type="term" value="F:zinc ion binding"/>
    <property type="evidence" value="ECO:0007669"/>
    <property type="project" value="InterPro"/>
</dbReference>
<evidence type="ECO:0000256" key="5">
    <source>
        <dbReference type="ARBA" id="ARBA00023049"/>
    </source>
</evidence>
<dbReference type="Gene3D" id="3.40.390.10">
    <property type="entry name" value="Collagenase (Catalytic Domain)"/>
    <property type="match status" value="1"/>
</dbReference>
<dbReference type="Proteomes" id="UP001370758">
    <property type="component" value="Unassembled WGS sequence"/>
</dbReference>
<dbReference type="GO" id="GO:0030574">
    <property type="term" value="P:collagen catabolic process"/>
    <property type="evidence" value="ECO:0007669"/>
    <property type="project" value="TreeGrafter"/>
</dbReference>
<feature type="binding site" evidence="7">
    <location>
        <position position="173"/>
    </location>
    <ligand>
        <name>Zn(2+)</name>
        <dbReference type="ChEBI" id="CHEBI:29105"/>
        <label>2</label>
        <note>catalytic</note>
    </ligand>
</feature>
<evidence type="ECO:0000313" key="10">
    <source>
        <dbReference type="EMBL" id="KAK6497876.1"/>
    </source>
</evidence>
<dbReference type="AlphaFoldDB" id="A0AAV9VZF6"/>
<protein>
    <recommendedName>
        <fullName evidence="9">Peptidase metallopeptidase domain-containing protein</fullName>
    </recommendedName>
</protein>
<dbReference type="Pfam" id="PF00413">
    <property type="entry name" value="Peptidase_M10"/>
    <property type="match status" value="1"/>
</dbReference>
<feature type="binding site" evidence="7">
    <location>
        <position position="117"/>
    </location>
    <ligand>
        <name>Ca(2+)</name>
        <dbReference type="ChEBI" id="CHEBI:29108"/>
        <label>3</label>
    </ligand>
</feature>
<dbReference type="EMBL" id="JAVHJL010000009">
    <property type="protein sequence ID" value="KAK6497876.1"/>
    <property type="molecule type" value="Genomic_DNA"/>
</dbReference>
<sequence>MSYRNQKRSGSLLCSRDPKATNRRYRRDDQGIDDLKNSVETWFTDRPITWRLYSTIKGFDQSTMESIIARALSKWAAVSGLSFEKAAADADRDDINIKIEVAAPDVLDPEFPEQNDGSQIAANASWGPGVSHRFIPVEKQVYSGYVKFNNTSTGPASWNANQIHNVFLHEVGHALGLGHTLTPNAIMARLMAGGGGNQDLELGSEDITRIQGIYKPKRRVRRYQA</sequence>
<dbReference type="PANTHER" id="PTHR10201">
    <property type="entry name" value="MATRIX METALLOPROTEINASE"/>
    <property type="match status" value="1"/>
</dbReference>
<feature type="binding site" evidence="7">
    <location>
        <position position="94"/>
    </location>
    <ligand>
        <name>Ca(2+)</name>
        <dbReference type="ChEBI" id="CHEBI:29108"/>
        <label>2</label>
    </ligand>
</feature>
<feature type="binding site" evidence="7">
    <location>
        <position position="108"/>
    </location>
    <ligand>
        <name>Zn(2+)</name>
        <dbReference type="ChEBI" id="CHEBI:29105"/>
        <label>1</label>
    </ligand>
</feature>
<dbReference type="InterPro" id="IPR021190">
    <property type="entry name" value="Pept_M10A"/>
</dbReference>
<evidence type="ECO:0000256" key="7">
    <source>
        <dbReference type="PIRSR" id="PIRSR621190-2"/>
    </source>
</evidence>
<dbReference type="GO" id="GO:0030198">
    <property type="term" value="P:extracellular matrix organization"/>
    <property type="evidence" value="ECO:0007669"/>
    <property type="project" value="TreeGrafter"/>
</dbReference>
<keyword evidence="5" id="KW-0482">Metalloprotease</keyword>
<comment type="cofactor">
    <cofactor evidence="7">
        <name>Ca(2+)</name>
        <dbReference type="ChEBI" id="CHEBI:29108"/>
    </cofactor>
    <text evidence="7">Can bind about 5 Ca(2+) ions per subunit.</text>
</comment>
<dbReference type="PANTHER" id="PTHR10201:SF323">
    <property type="entry name" value="MATRIX METALLOPROTEINASE-21"/>
    <property type="match status" value="1"/>
</dbReference>
<dbReference type="PRINTS" id="PR00138">
    <property type="entry name" value="MATRIXIN"/>
</dbReference>
<accession>A0AAV9VZF6</accession>
<reference evidence="10 11" key="1">
    <citation type="submission" date="2023-08" db="EMBL/GenBank/DDBJ databases">
        <authorList>
            <person name="Palmer J.M."/>
        </authorList>
    </citation>
    <scope>NUCLEOTIDE SEQUENCE [LARGE SCALE GENOMIC DNA]</scope>
    <source>
        <strain evidence="10 11">TWF481</strain>
    </source>
</reference>
<dbReference type="InterPro" id="IPR024079">
    <property type="entry name" value="MetalloPept_cat_dom_sf"/>
</dbReference>
<dbReference type="GO" id="GO:0031012">
    <property type="term" value="C:extracellular matrix"/>
    <property type="evidence" value="ECO:0007669"/>
    <property type="project" value="InterPro"/>
</dbReference>
<evidence type="ECO:0000256" key="3">
    <source>
        <dbReference type="ARBA" id="ARBA00022801"/>
    </source>
</evidence>
<evidence type="ECO:0000256" key="4">
    <source>
        <dbReference type="ARBA" id="ARBA00022833"/>
    </source>
</evidence>
<keyword evidence="2 7" id="KW-0479">Metal-binding</keyword>
<keyword evidence="3" id="KW-0378">Hydrolase</keyword>
<dbReference type="InterPro" id="IPR006026">
    <property type="entry name" value="Peptidase_Metallo"/>
</dbReference>
<feature type="binding site" evidence="7">
    <location>
        <position position="187"/>
    </location>
    <ligand>
        <name>Zn(2+)</name>
        <dbReference type="ChEBI" id="CHEBI:29105"/>
        <label>2</label>
        <note>catalytic</note>
    </ligand>
</feature>
<keyword evidence="4 7" id="KW-0862">Zinc</keyword>
<organism evidence="10 11">
    <name type="scientific">Arthrobotrys musiformis</name>
    <dbReference type="NCBI Taxonomy" id="47236"/>
    <lineage>
        <taxon>Eukaryota</taxon>
        <taxon>Fungi</taxon>
        <taxon>Dikarya</taxon>
        <taxon>Ascomycota</taxon>
        <taxon>Pezizomycotina</taxon>
        <taxon>Orbiliomycetes</taxon>
        <taxon>Orbiliales</taxon>
        <taxon>Orbiliaceae</taxon>
        <taxon>Arthrobotrys</taxon>
    </lineage>
</organism>
<dbReference type="GO" id="GO:0004222">
    <property type="term" value="F:metalloendopeptidase activity"/>
    <property type="evidence" value="ECO:0007669"/>
    <property type="project" value="InterPro"/>
</dbReference>
<evidence type="ECO:0000256" key="1">
    <source>
        <dbReference type="ARBA" id="ARBA00022670"/>
    </source>
</evidence>
<name>A0AAV9VZF6_9PEZI</name>
<dbReference type="SMART" id="SM00235">
    <property type="entry name" value="ZnMc"/>
    <property type="match status" value="1"/>
</dbReference>
<dbReference type="GO" id="GO:0006508">
    <property type="term" value="P:proteolysis"/>
    <property type="evidence" value="ECO:0007669"/>
    <property type="project" value="UniProtKB-KW"/>
</dbReference>
<feature type="binding site" evidence="7">
    <location>
        <position position="179"/>
    </location>
    <ligand>
        <name>Zn(2+)</name>
        <dbReference type="ChEBI" id="CHEBI:29105"/>
        <label>2</label>
        <note>catalytic</note>
    </ligand>
</feature>
<dbReference type="SUPFAM" id="SSF55486">
    <property type="entry name" value="Metalloproteases ('zincins'), catalytic domain"/>
    <property type="match status" value="1"/>
</dbReference>